<keyword evidence="2 4" id="KW-0863">Zinc-finger</keyword>
<evidence type="ECO:0000259" key="6">
    <source>
        <dbReference type="PROSITE" id="PS50089"/>
    </source>
</evidence>
<evidence type="ECO:0000256" key="4">
    <source>
        <dbReference type="PROSITE-ProRule" id="PRU00175"/>
    </source>
</evidence>
<dbReference type="InterPro" id="IPR017907">
    <property type="entry name" value="Znf_RING_CS"/>
</dbReference>
<sequence length="177" mass="19201">MAGSCTALRHMATVMATVHACSQPLSCACCLQHFADPVRLRGCGHSFCRPCILQYCKGKQRAACPLCREGFELKDLRPNRELAALVNLVRQEVKEEELEAQNEPKPPAAVACNDESSAGRRHGDKVRTEAARGSSPGHPGTTHGVVNMGTWLRLRVLNLFATHPGCFAFPVLIPALS</sequence>
<dbReference type="AlphaFoldDB" id="A0A8B9FN21"/>
<name>A0A8B9FN21_9PSIT</name>
<accession>A0A8B9FN21</accession>
<dbReference type="PANTHER" id="PTHR24103">
    <property type="entry name" value="E3 UBIQUITIN-PROTEIN LIGASE TRIM"/>
    <property type="match status" value="1"/>
</dbReference>
<evidence type="ECO:0000256" key="2">
    <source>
        <dbReference type="ARBA" id="ARBA00022771"/>
    </source>
</evidence>
<keyword evidence="1" id="KW-0479">Metal-binding</keyword>
<dbReference type="InterPro" id="IPR027370">
    <property type="entry name" value="Znf-RING_euk"/>
</dbReference>
<dbReference type="Pfam" id="PF13445">
    <property type="entry name" value="zf-RING_UBOX"/>
    <property type="match status" value="1"/>
</dbReference>
<dbReference type="SMART" id="SM00184">
    <property type="entry name" value="RING"/>
    <property type="match status" value="1"/>
</dbReference>
<proteinExistence type="predicted"/>
<organism evidence="7 8">
    <name type="scientific">Amazona collaria</name>
    <name type="common">yellow-billed parrot</name>
    <dbReference type="NCBI Taxonomy" id="241587"/>
    <lineage>
        <taxon>Eukaryota</taxon>
        <taxon>Metazoa</taxon>
        <taxon>Chordata</taxon>
        <taxon>Craniata</taxon>
        <taxon>Vertebrata</taxon>
        <taxon>Euteleostomi</taxon>
        <taxon>Archelosauria</taxon>
        <taxon>Archosauria</taxon>
        <taxon>Dinosauria</taxon>
        <taxon>Saurischia</taxon>
        <taxon>Theropoda</taxon>
        <taxon>Coelurosauria</taxon>
        <taxon>Aves</taxon>
        <taxon>Neognathae</taxon>
        <taxon>Neoaves</taxon>
        <taxon>Telluraves</taxon>
        <taxon>Australaves</taxon>
        <taxon>Psittaciformes</taxon>
        <taxon>Psittacidae</taxon>
        <taxon>Amazona</taxon>
    </lineage>
</organism>
<dbReference type="Proteomes" id="UP000694522">
    <property type="component" value="Unplaced"/>
</dbReference>
<dbReference type="Ensembl" id="ENSACOT00000012821.1">
    <property type="protein sequence ID" value="ENSACOP00000012384.1"/>
    <property type="gene ID" value="ENSACOG00000008610.1"/>
</dbReference>
<evidence type="ECO:0000256" key="5">
    <source>
        <dbReference type="SAM" id="MobiDB-lite"/>
    </source>
</evidence>
<dbReference type="PROSITE" id="PS50089">
    <property type="entry name" value="ZF_RING_2"/>
    <property type="match status" value="1"/>
</dbReference>
<evidence type="ECO:0000256" key="3">
    <source>
        <dbReference type="ARBA" id="ARBA00022833"/>
    </source>
</evidence>
<reference evidence="7" key="2">
    <citation type="submission" date="2025-09" db="UniProtKB">
        <authorList>
            <consortium name="Ensembl"/>
        </authorList>
    </citation>
    <scope>IDENTIFICATION</scope>
</reference>
<feature type="region of interest" description="Disordered" evidence="5">
    <location>
        <begin position="97"/>
        <end position="143"/>
    </location>
</feature>
<reference evidence="7" key="1">
    <citation type="submission" date="2025-08" db="UniProtKB">
        <authorList>
            <consortium name="Ensembl"/>
        </authorList>
    </citation>
    <scope>IDENTIFICATION</scope>
</reference>
<protein>
    <recommendedName>
        <fullName evidence="6">RING-type domain-containing protein</fullName>
    </recommendedName>
</protein>
<keyword evidence="3" id="KW-0862">Zinc</keyword>
<dbReference type="GO" id="GO:0008270">
    <property type="term" value="F:zinc ion binding"/>
    <property type="evidence" value="ECO:0007669"/>
    <property type="project" value="UniProtKB-KW"/>
</dbReference>
<dbReference type="InterPro" id="IPR013083">
    <property type="entry name" value="Znf_RING/FYVE/PHD"/>
</dbReference>
<feature type="domain" description="RING-type" evidence="6">
    <location>
        <begin position="27"/>
        <end position="68"/>
    </location>
</feature>
<evidence type="ECO:0000313" key="7">
    <source>
        <dbReference type="Ensembl" id="ENSACOP00000012384.1"/>
    </source>
</evidence>
<dbReference type="InterPro" id="IPR050143">
    <property type="entry name" value="TRIM/RBCC"/>
</dbReference>
<dbReference type="InterPro" id="IPR001841">
    <property type="entry name" value="Znf_RING"/>
</dbReference>
<dbReference type="SUPFAM" id="SSF57850">
    <property type="entry name" value="RING/U-box"/>
    <property type="match status" value="1"/>
</dbReference>
<evidence type="ECO:0000256" key="1">
    <source>
        <dbReference type="ARBA" id="ARBA00022723"/>
    </source>
</evidence>
<dbReference type="Gene3D" id="3.30.40.10">
    <property type="entry name" value="Zinc/RING finger domain, C3HC4 (zinc finger)"/>
    <property type="match status" value="1"/>
</dbReference>
<dbReference type="PROSITE" id="PS00518">
    <property type="entry name" value="ZF_RING_1"/>
    <property type="match status" value="1"/>
</dbReference>
<evidence type="ECO:0000313" key="8">
    <source>
        <dbReference type="Proteomes" id="UP000694522"/>
    </source>
</evidence>
<keyword evidence="8" id="KW-1185">Reference proteome</keyword>